<comment type="similarity">
    <text evidence="2 10">Belongs to the fatty acyl-CoA reductase family.</text>
</comment>
<evidence type="ECO:0000256" key="1">
    <source>
        <dbReference type="ARBA" id="ARBA00004141"/>
    </source>
</evidence>
<dbReference type="InterPro" id="IPR026055">
    <property type="entry name" value="FAR"/>
</dbReference>
<gene>
    <name evidence="13" type="ORF">BDFB_012675</name>
</gene>
<dbReference type="FunFam" id="3.40.50.720:FF:000143">
    <property type="entry name" value="Fatty acyl-CoA reductase"/>
    <property type="match status" value="1"/>
</dbReference>
<accession>A0A482W1A8</accession>
<comment type="caution">
    <text evidence="13">The sequence shown here is derived from an EMBL/GenBank/DDBJ whole genome shotgun (WGS) entry which is preliminary data.</text>
</comment>
<dbReference type="EC" id="1.2.1.84" evidence="10"/>
<name>A0A482W1A8_ASBVE</name>
<dbReference type="EMBL" id="QDEB01043476">
    <property type="protein sequence ID" value="RZC38408.1"/>
    <property type="molecule type" value="Genomic_DNA"/>
</dbReference>
<evidence type="ECO:0000256" key="8">
    <source>
        <dbReference type="ARBA" id="ARBA00023136"/>
    </source>
</evidence>
<dbReference type="GO" id="GO:0102965">
    <property type="term" value="F:alcohol-forming long-chain fatty acyl-CoA reductase activity"/>
    <property type="evidence" value="ECO:0007669"/>
    <property type="project" value="UniProtKB-EC"/>
</dbReference>
<dbReference type="GO" id="GO:0016020">
    <property type="term" value="C:membrane"/>
    <property type="evidence" value="ECO:0007669"/>
    <property type="project" value="UniProtKB-SubCell"/>
</dbReference>
<dbReference type="PANTHER" id="PTHR11011:SF60">
    <property type="entry name" value="FATTY ACYL-COA REDUCTASE-RELATED"/>
    <property type="match status" value="1"/>
</dbReference>
<dbReference type="GO" id="GO:0035336">
    <property type="term" value="P:long-chain fatty-acyl-CoA metabolic process"/>
    <property type="evidence" value="ECO:0007669"/>
    <property type="project" value="TreeGrafter"/>
</dbReference>
<evidence type="ECO:0000256" key="5">
    <source>
        <dbReference type="ARBA" id="ARBA00022857"/>
    </source>
</evidence>
<keyword evidence="5 10" id="KW-0521">NADP</keyword>
<dbReference type="CDD" id="cd09071">
    <property type="entry name" value="FAR_C"/>
    <property type="match status" value="1"/>
</dbReference>
<keyword evidence="3 10" id="KW-0444">Lipid biosynthesis</keyword>
<dbReference type="GO" id="GO:0005777">
    <property type="term" value="C:peroxisome"/>
    <property type="evidence" value="ECO:0007669"/>
    <property type="project" value="TreeGrafter"/>
</dbReference>
<dbReference type="Pfam" id="PF07993">
    <property type="entry name" value="NAD_binding_4"/>
    <property type="match status" value="1"/>
</dbReference>
<feature type="transmembrane region" description="Helical" evidence="10">
    <location>
        <begin position="357"/>
        <end position="376"/>
    </location>
</feature>
<dbReference type="Proteomes" id="UP000292052">
    <property type="component" value="Unassembled WGS sequence"/>
</dbReference>
<feature type="domain" description="Thioester reductase (TE)" evidence="12">
    <location>
        <begin position="17"/>
        <end position="287"/>
    </location>
</feature>
<dbReference type="InterPro" id="IPR033640">
    <property type="entry name" value="FAR_C"/>
</dbReference>
<protein>
    <recommendedName>
        <fullName evidence="10">Fatty acyl-CoA reductase</fullName>
        <ecNumber evidence="10">1.2.1.84</ecNumber>
    </recommendedName>
</protein>
<evidence type="ECO:0000313" key="13">
    <source>
        <dbReference type="EMBL" id="RZC38408.1"/>
    </source>
</evidence>
<comment type="function">
    <text evidence="10">Catalyzes the reduction of fatty acyl-CoA to fatty alcohols.</text>
</comment>
<organism evidence="13 14">
    <name type="scientific">Asbolus verrucosus</name>
    <name type="common">Desert ironclad beetle</name>
    <dbReference type="NCBI Taxonomy" id="1661398"/>
    <lineage>
        <taxon>Eukaryota</taxon>
        <taxon>Metazoa</taxon>
        <taxon>Ecdysozoa</taxon>
        <taxon>Arthropoda</taxon>
        <taxon>Hexapoda</taxon>
        <taxon>Insecta</taxon>
        <taxon>Pterygota</taxon>
        <taxon>Neoptera</taxon>
        <taxon>Endopterygota</taxon>
        <taxon>Coleoptera</taxon>
        <taxon>Polyphaga</taxon>
        <taxon>Cucujiformia</taxon>
        <taxon>Tenebrionidae</taxon>
        <taxon>Pimeliinae</taxon>
        <taxon>Asbolus</taxon>
    </lineage>
</organism>
<dbReference type="Pfam" id="PF03015">
    <property type="entry name" value="Sterile"/>
    <property type="match status" value="1"/>
</dbReference>
<dbReference type="GO" id="GO:0080019">
    <property type="term" value="F:alcohol-forming very long-chain fatty acyl-CoA reductase activity"/>
    <property type="evidence" value="ECO:0007669"/>
    <property type="project" value="InterPro"/>
</dbReference>
<keyword evidence="8 10" id="KW-0472">Membrane</keyword>
<evidence type="ECO:0000313" key="14">
    <source>
        <dbReference type="Proteomes" id="UP000292052"/>
    </source>
</evidence>
<keyword evidence="4 10" id="KW-0812">Transmembrane</keyword>
<dbReference type="Gene3D" id="3.40.50.720">
    <property type="entry name" value="NAD(P)-binding Rossmann-like Domain"/>
    <property type="match status" value="1"/>
</dbReference>
<keyword evidence="7 10" id="KW-0443">Lipid metabolism</keyword>
<keyword evidence="10" id="KW-0560">Oxidoreductase</keyword>
<feature type="domain" description="Fatty acyl-CoA reductase C-terminal" evidence="11">
    <location>
        <begin position="362"/>
        <end position="454"/>
    </location>
</feature>
<comment type="catalytic activity">
    <reaction evidence="9 10">
        <text>a long-chain fatty acyl-CoA + 2 NADPH + 2 H(+) = a long-chain primary fatty alcohol + 2 NADP(+) + CoA</text>
        <dbReference type="Rhea" id="RHEA:52716"/>
        <dbReference type="ChEBI" id="CHEBI:15378"/>
        <dbReference type="ChEBI" id="CHEBI:57287"/>
        <dbReference type="ChEBI" id="CHEBI:57783"/>
        <dbReference type="ChEBI" id="CHEBI:58349"/>
        <dbReference type="ChEBI" id="CHEBI:77396"/>
        <dbReference type="ChEBI" id="CHEBI:83139"/>
        <dbReference type="EC" id="1.2.1.84"/>
    </reaction>
</comment>
<comment type="subcellular location">
    <subcellularLocation>
        <location evidence="1">Membrane</location>
        <topology evidence="1">Multi-pass membrane protein</topology>
    </subcellularLocation>
</comment>
<dbReference type="InterPro" id="IPR036291">
    <property type="entry name" value="NAD(P)-bd_dom_sf"/>
</dbReference>
<dbReference type="PANTHER" id="PTHR11011">
    <property type="entry name" value="MALE STERILITY PROTEIN 2-RELATED"/>
    <property type="match status" value="1"/>
</dbReference>
<feature type="transmembrane region" description="Helical" evidence="10">
    <location>
        <begin position="475"/>
        <end position="497"/>
    </location>
</feature>
<evidence type="ECO:0000256" key="2">
    <source>
        <dbReference type="ARBA" id="ARBA00005928"/>
    </source>
</evidence>
<dbReference type="CDD" id="cd05236">
    <property type="entry name" value="FAR-N_SDR_e"/>
    <property type="match status" value="1"/>
</dbReference>
<evidence type="ECO:0000259" key="12">
    <source>
        <dbReference type="Pfam" id="PF07993"/>
    </source>
</evidence>
<reference evidence="13 14" key="1">
    <citation type="submission" date="2017-03" db="EMBL/GenBank/DDBJ databases">
        <title>Genome of the blue death feigning beetle - Asbolus verrucosus.</title>
        <authorList>
            <person name="Rider S.D."/>
        </authorList>
    </citation>
    <scope>NUCLEOTIDE SEQUENCE [LARGE SCALE GENOMIC DNA]</scope>
    <source>
        <strain evidence="13">Butters</strain>
        <tissue evidence="13">Head and leg muscle</tissue>
    </source>
</reference>
<dbReference type="OrthoDB" id="429813at2759"/>
<evidence type="ECO:0000256" key="10">
    <source>
        <dbReference type="RuleBase" id="RU363097"/>
    </source>
</evidence>
<dbReference type="SUPFAM" id="SSF51735">
    <property type="entry name" value="NAD(P)-binding Rossmann-fold domains"/>
    <property type="match status" value="1"/>
</dbReference>
<proteinExistence type="inferred from homology"/>
<evidence type="ECO:0000259" key="11">
    <source>
        <dbReference type="Pfam" id="PF03015"/>
    </source>
</evidence>
<evidence type="ECO:0000256" key="3">
    <source>
        <dbReference type="ARBA" id="ARBA00022516"/>
    </source>
</evidence>
<evidence type="ECO:0000256" key="4">
    <source>
        <dbReference type="ARBA" id="ARBA00022692"/>
    </source>
</evidence>
<keyword evidence="14" id="KW-1185">Reference proteome</keyword>
<evidence type="ECO:0000256" key="7">
    <source>
        <dbReference type="ARBA" id="ARBA00023098"/>
    </source>
</evidence>
<dbReference type="AlphaFoldDB" id="A0A482W1A8"/>
<sequence>MIYSQICKFYNNRNVFVTGGTGFVGTVLIEKLLRSTNVAKIYVLIRPKNGKDANTRLDEMFDSEFYTKLKSEKPDFKNRLIAISGDCNLPNLGLSVANHERLIVDVDIVFHGAASTQFTENIKRAYTNNVRNTANLLTFCKQLRRLKSLVHVSTAFTNFIFDSIDEVFYDYNIDYEQIEEVLSKEMSSSEADKLTSSIIRGWPNTYVFTKAWSEAVIKNNAGNLPIGIFRPGIVISTYREPLQYWTNRLSGPASIAASASLGIYQVHLTKRSEVFAELVPADMSVAALIAIAWDVGSAYETGCKEIPIYNYISSKDNSITWNEFAQLNALQFWIYPLKNASWVPNFTAVYHFWEYKFLFLIFHYCPAIIMDIIRVISLRKPKMISLYKKIDNLYDALYPFVRTSFKFSNNNTKSLWNKLNQVDKELFPFDISQVNWLIYFRNYQKGLRLYLHKDPLETLPEAKIRMERFEILQKVMIYTVYLIGIISIFVTLSNIFVY</sequence>
<keyword evidence="6 10" id="KW-1133">Transmembrane helix</keyword>
<evidence type="ECO:0000256" key="6">
    <source>
        <dbReference type="ARBA" id="ARBA00022989"/>
    </source>
</evidence>
<dbReference type="InterPro" id="IPR013120">
    <property type="entry name" value="FAR_NAD-bd"/>
</dbReference>
<evidence type="ECO:0000256" key="9">
    <source>
        <dbReference type="ARBA" id="ARBA00052530"/>
    </source>
</evidence>